<keyword evidence="2" id="KW-1185">Reference proteome</keyword>
<evidence type="ECO:0000313" key="1">
    <source>
        <dbReference type="EMBL" id="MPC44509.1"/>
    </source>
</evidence>
<proteinExistence type="predicted"/>
<organism evidence="1 2">
    <name type="scientific">Portunus trituberculatus</name>
    <name type="common">Swimming crab</name>
    <name type="synonym">Neptunus trituberculatus</name>
    <dbReference type="NCBI Taxonomy" id="210409"/>
    <lineage>
        <taxon>Eukaryota</taxon>
        <taxon>Metazoa</taxon>
        <taxon>Ecdysozoa</taxon>
        <taxon>Arthropoda</taxon>
        <taxon>Crustacea</taxon>
        <taxon>Multicrustacea</taxon>
        <taxon>Malacostraca</taxon>
        <taxon>Eumalacostraca</taxon>
        <taxon>Eucarida</taxon>
        <taxon>Decapoda</taxon>
        <taxon>Pleocyemata</taxon>
        <taxon>Brachyura</taxon>
        <taxon>Eubrachyura</taxon>
        <taxon>Portunoidea</taxon>
        <taxon>Portunidae</taxon>
        <taxon>Portuninae</taxon>
        <taxon>Portunus</taxon>
    </lineage>
</organism>
<comment type="caution">
    <text evidence="1">The sequence shown here is derived from an EMBL/GenBank/DDBJ whole genome shotgun (WGS) entry which is preliminary data.</text>
</comment>
<protein>
    <submittedName>
        <fullName evidence="1">Uncharacterized protein</fullName>
    </submittedName>
</protein>
<gene>
    <name evidence="1" type="ORF">E2C01_038182</name>
</gene>
<reference evidence="1 2" key="1">
    <citation type="submission" date="2019-05" db="EMBL/GenBank/DDBJ databases">
        <title>Another draft genome of Portunus trituberculatus and its Hox gene families provides insights of decapod evolution.</title>
        <authorList>
            <person name="Jeong J.-H."/>
            <person name="Song I."/>
            <person name="Kim S."/>
            <person name="Choi T."/>
            <person name="Kim D."/>
            <person name="Ryu S."/>
            <person name="Kim W."/>
        </authorList>
    </citation>
    <scope>NUCLEOTIDE SEQUENCE [LARGE SCALE GENOMIC DNA]</scope>
    <source>
        <tissue evidence="1">Muscle</tissue>
    </source>
</reference>
<accession>A0A5B7FGW6</accession>
<dbReference type="AlphaFoldDB" id="A0A5B7FGW6"/>
<dbReference type="Proteomes" id="UP000324222">
    <property type="component" value="Unassembled WGS sequence"/>
</dbReference>
<sequence>MPVLLMLLPNLNADGYGDGCNDVTIVVVTAEDPCQYILGPRVCYLSSEDTKGLRGRVRGRARHSVANIGKLRLHEGCGGRAGHTESRGKW</sequence>
<evidence type="ECO:0000313" key="2">
    <source>
        <dbReference type="Proteomes" id="UP000324222"/>
    </source>
</evidence>
<name>A0A5B7FGW6_PORTR</name>
<dbReference type="EMBL" id="VSRR010006317">
    <property type="protein sequence ID" value="MPC44509.1"/>
    <property type="molecule type" value="Genomic_DNA"/>
</dbReference>